<evidence type="ECO:0000313" key="1">
    <source>
        <dbReference type="EnsemblMetazoa" id="RPRC009899-PA"/>
    </source>
</evidence>
<keyword evidence="2" id="KW-1185">Reference proteome</keyword>
<dbReference type="Pfam" id="PF03564">
    <property type="entry name" value="DUF1759"/>
    <property type="match status" value="1"/>
</dbReference>
<proteinExistence type="predicted"/>
<dbReference type="Proteomes" id="UP000015103">
    <property type="component" value="Unassembled WGS sequence"/>
</dbReference>
<dbReference type="InterPro" id="IPR005312">
    <property type="entry name" value="DUF1759"/>
</dbReference>
<dbReference type="InParanoid" id="T1I0S9"/>
<accession>T1I0S9</accession>
<dbReference type="HOGENOM" id="CLU_967450_0_0_1"/>
<dbReference type="AlphaFoldDB" id="T1I0S9"/>
<dbReference type="VEuPathDB" id="VectorBase:RPRC009899"/>
<organism evidence="1 2">
    <name type="scientific">Rhodnius prolixus</name>
    <name type="common">Triatomid bug</name>
    <dbReference type="NCBI Taxonomy" id="13249"/>
    <lineage>
        <taxon>Eukaryota</taxon>
        <taxon>Metazoa</taxon>
        <taxon>Ecdysozoa</taxon>
        <taxon>Arthropoda</taxon>
        <taxon>Hexapoda</taxon>
        <taxon>Insecta</taxon>
        <taxon>Pterygota</taxon>
        <taxon>Neoptera</taxon>
        <taxon>Paraneoptera</taxon>
        <taxon>Hemiptera</taxon>
        <taxon>Heteroptera</taxon>
        <taxon>Panheteroptera</taxon>
        <taxon>Cimicomorpha</taxon>
        <taxon>Reduviidae</taxon>
        <taxon>Triatominae</taxon>
        <taxon>Rhodnius</taxon>
    </lineage>
</organism>
<protein>
    <submittedName>
        <fullName evidence="1">Uncharacterized protein</fullName>
    </submittedName>
</protein>
<dbReference type="EnsemblMetazoa" id="RPRC009899-RA">
    <property type="protein sequence ID" value="RPRC009899-PA"/>
    <property type="gene ID" value="RPRC009899"/>
</dbReference>
<dbReference type="EMBL" id="ACPB03036752">
    <property type="status" value="NOT_ANNOTATED_CDS"/>
    <property type="molecule type" value="Genomic_DNA"/>
</dbReference>
<evidence type="ECO:0000313" key="2">
    <source>
        <dbReference type="Proteomes" id="UP000015103"/>
    </source>
</evidence>
<dbReference type="PANTHER" id="PTHR47331">
    <property type="entry name" value="PHD-TYPE DOMAIN-CONTAINING PROTEIN"/>
    <property type="match status" value="1"/>
</dbReference>
<name>T1I0S9_RHOPR</name>
<reference evidence="1" key="1">
    <citation type="submission" date="2015-05" db="UniProtKB">
        <authorList>
            <consortium name="EnsemblMetazoa"/>
        </authorList>
    </citation>
    <scope>IDENTIFICATION</scope>
</reference>
<sequence>MEEQIQATPPLSPVSPSHPELEETPRVPSQSDHSSDIYAVRCRHLISRLDRWSRSVRDLSPSSPQALELSRQYSSMFSLLSQTVDREAWEWLRALPPEVSGPLALSLSESHELAESAQLAIIMPLLATHPPGHSDTTCQGSPVTVTDESIIELARRQLRELVIPNITPFNGDVLQYKSFKSTFTSEVHRLSLSAAKRLDALRSSLRGPPLSIIQNAQSSEEGYAYAWEILDSRYEGRLRIASAIMETFLQFPGEDPSIDNCIAWLSRRQIMLDQCEIPHPMDQIFKCE</sequence>